<dbReference type="Gene3D" id="3.40.630.30">
    <property type="match status" value="1"/>
</dbReference>
<organism evidence="3 4">
    <name type="scientific">Crocosphaera subtropica (strain ATCC 51142 / BH68)</name>
    <name type="common">Cyanothece sp. (strain ATCC 51142)</name>
    <dbReference type="NCBI Taxonomy" id="43989"/>
    <lineage>
        <taxon>Bacteria</taxon>
        <taxon>Bacillati</taxon>
        <taxon>Cyanobacteriota</taxon>
        <taxon>Cyanophyceae</taxon>
        <taxon>Oscillatoriophycideae</taxon>
        <taxon>Chroococcales</taxon>
        <taxon>Aphanothecaceae</taxon>
        <taxon>Crocosphaera</taxon>
        <taxon>Crocosphaera subtropica</taxon>
    </lineage>
</organism>
<dbReference type="InterPro" id="IPR016181">
    <property type="entry name" value="Acyl_CoA_acyltransferase"/>
</dbReference>
<dbReference type="InterPro" id="IPR000182">
    <property type="entry name" value="GNAT_dom"/>
</dbReference>
<evidence type="ECO:0000259" key="2">
    <source>
        <dbReference type="PROSITE" id="PS51186"/>
    </source>
</evidence>
<keyword evidence="1" id="KW-0472">Membrane</keyword>
<sequence>MAMEILIDYPEEYDLDKILQLQEDSIRFLCADFYNTQKIQSLVTNQKRIRTQYYNREQIIIAKLEQEYVGFASLDMYLPEITGIYIHPNYVRQRIGTKLLKKIEELAIEQGYKFLYTMSSMNAIKFYESNGYCLVGLSGFWSDKNVWISCANMKKILVAKSKQDQLTEIISCIVFCLIVFFLLILPYLM</sequence>
<keyword evidence="4" id="KW-1185">Reference proteome</keyword>
<dbReference type="KEGG" id="cyt:cce_3301"/>
<feature type="transmembrane region" description="Helical" evidence="1">
    <location>
        <begin position="169"/>
        <end position="188"/>
    </location>
</feature>
<dbReference type="eggNOG" id="COG0456">
    <property type="taxonomic scope" value="Bacteria"/>
</dbReference>
<dbReference type="PANTHER" id="PTHR43451:SF1">
    <property type="entry name" value="ACETYLTRANSFERASE"/>
    <property type="match status" value="1"/>
</dbReference>
<keyword evidence="1" id="KW-0812">Transmembrane</keyword>
<gene>
    <name evidence="3" type="ordered locus">cce_3301</name>
</gene>
<dbReference type="SUPFAM" id="SSF55729">
    <property type="entry name" value="Acyl-CoA N-acyltransferases (Nat)"/>
    <property type="match status" value="1"/>
</dbReference>
<reference evidence="3 4" key="1">
    <citation type="journal article" date="2008" name="Proc. Natl. Acad. Sci. U.S.A.">
        <title>The genome of Cyanothece 51142, a unicellular diazotrophic cyanobacterium important in the marine nitrogen cycle.</title>
        <authorList>
            <person name="Welsh E.A."/>
            <person name="Liberton M."/>
            <person name="Stoeckel J."/>
            <person name="Loh T."/>
            <person name="Elvitigala T."/>
            <person name="Wang C."/>
            <person name="Wollam A."/>
            <person name="Fulton R.S."/>
            <person name="Clifton S.W."/>
            <person name="Jacobs J.M."/>
            <person name="Aurora R."/>
            <person name="Ghosh B.K."/>
            <person name="Sherman L.A."/>
            <person name="Smith R.D."/>
            <person name="Wilson R.K."/>
            <person name="Pakrasi H.B."/>
        </authorList>
    </citation>
    <scope>NUCLEOTIDE SEQUENCE [LARGE SCALE GENOMIC DNA]</scope>
    <source>
        <strain evidence="4">ATCC 51142 / BH68</strain>
    </source>
</reference>
<dbReference type="PANTHER" id="PTHR43451">
    <property type="entry name" value="ACETYLTRANSFERASE (GNAT) FAMILY PROTEIN"/>
    <property type="match status" value="1"/>
</dbReference>
<dbReference type="Proteomes" id="UP000001203">
    <property type="component" value="Chromosome circular"/>
</dbReference>
<protein>
    <recommendedName>
        <fullName evidence="2">N-acetyltransferase domain-containing protein</fullName>
    </recommendedName>
</protein>
<keyword evidence="1" id="KW-1133">Transmembrane helix</keyword>
<dbReference type="PROSITE" id="PS51186">
    <property type="entry name" value="GNAT"/>
    <property type="match status" value="1"/>
</dbReference>
<dbReference type="InterPro" id="IPR052564">
    <property type="entry name" value="N-acetyltrans/Recomb-assoc"/>
</dbReference>
<evidence type="ECO:0000313" key="3">
    <source>
        <dbReference type="EMBL" id="ACB52649.1"/>
    </source>
</evidence>
<accession>B1WY65</accession>
<dbReference type="STRING" id="43989.cce_3301"/>
<dbReference type="AlphaFoldDB" id="B1WY65"/>
<dbReference type="CDD" id="cd04301">
    <property type="entry name" value="NAT_SF"/>
    <property type="match status" value="1"/>
</dbReference>
<dbReference type="GO" id="GO:0016747">
    <property type="term" value="F:acyltransferase activity, transferring groups other than amino-acyl groups"/>
    <property type="evidence" value="ECO:0007669"/>
    <property type="project" value="InterPro"/>
</dbReference>
<dbReference type="EMBL" id="CP000806">
    <property type="protein sequence ID" value="ACB52649.1"/>
    <property type="molecule type" value="Genomic_DNA"/>
</dbReference>
<name>B1WY65_CROS5</name>
<proteinExistence type="predicted"/>
<dbReference type="HOGENOM" id="CLU_087351_4_0_3"/>
<feature type="domain" description="N-acetyltransferase" evidence="2">
    <location>
        <begin position="5"/>
        <end position="153"/>
    </location>
</feature>
<evidence type="ECO:0000256" key="1">
    <source>
        <dbReference type="SAM" id="Phobius"/>
    </source>
</evidence>
<dbReference type="Pfam" id="PF00583">
    <property type="entry name" value="Acetyltransf_1"/>
    <property type="match status" value="1"/>
</dbReference>
<evidence type="ECO:0000313" key="4">
    <source>
        <dbReference type="Proteomes" id="UP000001203"/>
    </source>
</evidence>